<proteinExistence type="predicted"/>
<dbReference type="Pfam" id="PF01569">
    <property type="entry name" value="PAP2"/>
    <property type="match status" value="1"/>
</dbReference>
<evidence type="ECO:0000313" key="4">
    <source>
        <dbReference type="Proteomes" id="UP000663937"/>
    </source>
</evidence>
<dbReference type="AlphaFoldDB" id="A0A8A4ZLI4"/>
<dbReference type="EMBL" id="CP071868">
    <property type="protein sequence ID" value="QTE30428.1"/>
    <property type="molecule type" value="Genomic_DNA"/>
</dbReference>
<name>A0A8A4ZLI4_9MICO</name>
<feature type="transmembrane region" description="Helical" evidence="1">
    <location>
        <begin position="218"/>
        <end position="235"/>
    </location>
</feature>
<dbReference type="SUPFAM" id="SSF48317">
    <property type="entry name" value="Acid phosphatase/Vanadium-dependent haloperoxidase"/>
    <property type="match status" value="1"/>
</dbReference>
<dbReference type="SMART" id="SM00014">
    <property type="entry name" value="acidPPc"/>
    <property type="match status" value="1"/>
</dbReference>
<sequence>MTPDPPSRSTTPGSIGAIRRRAVQGYAARPLAWAVVIGALLFVAGLAVFAGLLDAVQEQDDISLADRPVLSWMLANRGPTATTVFSAITLVSGPVVLPVIVAVACLVWARVGRERWRPLVLAGAMLASTAVSLVIKDLVARPRPPIDARAFARAELTASFPSGHTIGAATLLLVAGYLVVSRGPSVARVIGWAAGAVVGILAVALSRLYLGYHFLTDVLAAVALAVAIGAVAMVVDRRHALRRRPECPRLDSNQQPTE</sequence>
<feature type="transmembrane region" description="Helical" evidence="1">
    <location>
        <begin position="31"/>
        <end position="53"/>
    </location>
</feature>
<feature type="transmembrane region" description="Helical" evidence="1">
    <location>
        <begin position="192"/>
        <end position="212"/>
    </location>
</feature>
<feature type="transmembrane region" description="Helical" evidence="1">
    <location>
        <begin position="119"/>
        <end position="139"/>
    </location>
</feature>
<gene>
    <name evidence="3" type="ORF">J4E96_05410</name>
</gene>
<reference evidence="3" key="1">
    <citation type="submission" date="2021-03" db="EMBL/GenBank/DDBJ databases">
        <title>Pengzhenrongella sicca gen. nov., sp. nov., a new member of suborder Micrococcineae isolated from High-Arctic tundra soil.</title>
        <authorList>
            <person name="Peng F."/>
        </authorList>
    </citation>
    <scope>NUCLEOTIDE SEQUENCE</scope>
    <source>
        <strain evidence="3">LRZ-2</strain>
    </source>
</reference>
<evidence type="ECO:0000256" key="1">
    <source>
        <dbReference type="SAM" id="Phobius"/>
    </source>
</evidence>
<dbReference type="InterPro" id="IPR000326">
    <property type="entry name" value="PAP2/HPO"/>
</dbReference>
<dbReference type="PANTHER" id="PTHR14969">
    <property type="entry name" value="SPHINGOSINE-1-PHOSPHATE PHOSPHOHYDROLASE"/>
    <property type="match status" value="1"/>
</dbReference>
<keyword evidence="1" id="KW-0812">Transmembrane</keyword>
<dbReference type="Gene3D" id="1.20.144.10">
    <property type="entry name" value="Phosphatidic acid phosphatase type 2/haloperoxidase"/>
    <property type="match status" value="2"/>
</dbReference>
<dbReference type="InterPro" id="IPR036938">
    <property type="entry name" value="PAP2/HPO_sf"/>
</dbReference>
<protein>
    <submittedName>
        <fullName evidence="3">Phosphatase PAP2 family protein</fullName>
    </submittedName>
</protein>
<evidence type="ECO:0000259" key="2">
    <source>
        <dbReference type="SMART" id="SM00014"/>
    </source>
</evidence>
<keyword evidence="1" id="KW-0472">Membrane</keyword>
<organism evidence="3 4">
    <name type="scientific">Pengzhenrongella sicca</name>
    <dbReference type="NCBI Taxonomy" id="2819238"/>
    <lineage>
        <taxon>Bacteria</taxon>
        <taxon>Bacillati</taxon>
        <taxon>Actinomycetota</taxon>
        <taxon>Actinomycetes</taxon>
        <taxon>Micrococcales</taxon>
        <taxon>Pengzhenrongella</taxon>
    </lineage>
</organism>
<feature type="transmembrane region" description="Helical" evidence="1">
    <location>
        <begin position="84"/>
        <end position="107"/>
    </location>
</feature>
<dbReference type="Proteomes" id="UP000663937">
    <property type="component" value="Chromosome"/>
</dbReference>
<feature type="transmembrane region" description="Helical" evidence="1">
    <location>
        <begin position="159"/>
        <end position="180"/>
    </location>
</feature>
<dbReference type="CDD" id="cd03392">
    <property type="entry name" value="PAP2_like_2"/>
    <property type="match status" value="1"/>
</dbReference>
<evidence type="ECO:0000313" key="3">
    <source>
        <dbReference type="EMBL" id="QTE30428.1"/>
    </source>
</evidence>
<dbReference type="RefSeq" id="WP_227424760.1">
    <property type="nucleotide sequence ID" value="NZ_CP071868.1"/>
</dbReference>
<dbReference type="PANTHER" id="PTHR14969:SF13">
    <property type="entry name" value="AT30094P"/>
    <property type="match status" value="1"/>
</dbReference>
<accession>A0A8A4ZLI4</accession>
<keyword evidence="4" id="KW-1185">Reference proteome</keyword>
<feature type="domain" description="Phosphatidic acid phosphatase type 2/haloperoxidase" evidence="2">
    <location>
        <begin position="116"/>
        <end position="233"/>
    </location>
</feature>
<keyword evidence="1" id="KW-1133">Transmembrane helix</keyword>
<dbReference type="KEGG" id="psic:J4E96_05410"/>